<name>Q7V4M6_PROMM</name>
<evidence type="ECO:0000313" key="1">
    <source>
        <dbReference type="EMBL" id="CAE22098.1"/>
    </source>
</evidence>
<dbReference type="AlphaFoldDB" id="Q7V4M6"/>
<accession>Q7V4M6</accession>
<evidence type="ECO:0000313" key="2">
    <source>
        <dbReference type="Proteomes" id="UP000001423"/>
    </source>
</evidence>
<keyword evidence="2" id="KW-1185">Reference proteome</keyword>
<gene>
    <name evidence="1" type="ordered locus">PMT_1923</name>
</gene>
<dbReference type="DNASU" id="1729068"/>
<dbReference type="eggNOG" id="COG1442">
    <property type="taxonomic scope" value="Bacteria"/>
</dbReference>
<dbReference type="HOGENOM" id="CLU_2059299_0_0_3"/>
<dbReference type="Proteomes" id="UP000001423">
    <property type="component" value="Chromosome"/>
</dbReference>
<dbReference type="EMBL" id="BX548175">
    <property type="protein sequence ID" value="CAE22098.1"/>
    <property type="molecule type" value="Genomic_DNA"/>
</dbReference>
<organism evidence="1 2">
    <name type="scientific">Prochlorococcus marinus (strain MIT 9313)</name>
    <dbReference type="NCBI Taxonomy" id="74547"/>
    <lineage>
        <taxon>Bacteria</taxon>
        <taxon>Bacillati</taxon>
        <taxon>Cyanobacteriota</taxon>
        <taxon>Cyanophyceae</taxon>
        <taxon>Synechococcales</taxon>
        <taxon>Prochlorococcaceae</taxon>
        <taxon>Prochlorococcus</taxon>
    </lineage>
</organism>
<dbReference type="PANTHER" id="PTHR35105">
    <property type="entry name" value="EXPRESSED PROTEIN"/>
    <property type="match status" value="1"/>
</dbReference>
<reference evidence="1 2" key="1">
    <citation type="journal article" date="2003" name="Nature">
        <title>Genome divergence in two Prochlorococcus ecotypes reflects oceanic niche differentiation.</title>
        <authorList>
            <person name="Rocap G."/>
            <person name="Larimer F.W."/>
            <person name="Lamerdin J.E."/>
            <person name="Malfatti S."/>
            <person name="Chain P."/>
            <person name="Ahlgren N.A."/>
            <person name="Arellano A."/>
            <person name="Coleman M."/>
            <person name="Hauser L."/>
            <person name="Hess W.R."/>
            <person name="Johnson Z.I."/>
            <person name="Land M.L."/>
            <person name="Lindell D."/>
            <person name="Post A.F."/>
            <person name="Regala W."/>
            <person name="Shah M."/>
            <person name="Shaw S.L."/>
            <person name="Steglich C."/>
            <person name="Sullivan M.B."/>
            <person name="Ting C.S."/>
            <person name="Tolonen A."/>
            <person name="Webb E.A."/>
            <person name="Zinser E.R."/>
            <person name="Chisholm S.W."/>
        </authorList>
    </citation>
    <scope>NUCLEOTIDE SEQUENCE [LARGE SCALE GENOMIC DNA]</scope>
    <source>
        <strain evidence="2">MIT 9313</strain>
    </source>
</reference>
<protein>
    <submittedName>
        <fullName evidence="1">Uncharacterized protein</fullName>
    </submittedName>
</protein>
<dbReference type="KEGG" id="pmt:PMT_1923"/>
<proteinExistence type="predicted"/>
<dbReference type="PANTHER" id="PTHR35105:SF2">
    <property type="entry name" value="PROTEIN CDI"/>
    <property type="match status" value="1"/>
</dbReference>
<sequence length="119" mass="13190">MTAMAQCVCSMNISGETVKFLGEVQSAYLKKNWSSLMLLNCGRCNKLTVDYVNTSTGLEPHRFHWLEGDHKIGVIEGGWNHLVDVQVPLAPMLLLFWSLAGLGQQCKMGPLPRSVRQAS</sequence>